<dbReference type="PROSITE" id="PS50110">
    <property type="entry name" value="RESPONSE_REGULATORY"/>
    <property type="match status" value="1"/>
</dbReference>
<keyword evidence="4" id="KW-1185">Reference proteome</keyword>
<dbReference type="RefSeq" id="WP_317835386.1">
    <property type="nucleotide sequence ID" value="NZ_CP136920.1"/>
</dbReference>
<feature type="modified residue" description="4-aspartylphosphate" evidence="1">
    <location>
        <position position="56"/>
    </location>
</feature>
<protein>
    <submittedName>
        <fullName evidence="3">Response regulator</fullName>
    </submittedName>
</protein>
<evidence type="ECO:0000259" key="2">
    <source>
        <dbReference type="PROSITE" id="PS50110"/>
    </source>
</evidence>
<evidence type="ECO:0000313" key="4">
    <source>
        <dbReference type="Proteomes" id="UP001304300"/>
    </source>
</evidence>
<dbReference type="SUPFAM" id="SSF52172">
    <property type="entry name" value="CheY-like"/>
    <property type="match status" value="1"/>
</dbReference>
<dbReference type="SMART" id="SM00448">
    <property type="entry name" value="REC"/>
    <property type="match status" value="1"/>
</dbReference>
<reference evidence="3 4" key="1">
    <citation type="submission" date="2023-10" db="EMBL/GenBank/DDBJ databases">
        <title>Rubellicoccus peritrichatus gen. nov., sp. nov., isolated from an algae of coral reef tank.</title>
        <authorList>
            <person name="Luo J."/>
        </authorList>
    </citation>
    <scope>NUCLEOTIDE SEQUENCE [LARGE SCALE GENOMIC DNA]</scope>
    <source>
        <strain evidence="3 4">CR14</strain>
    </source>
</reference>
<gene>
    <name evidence="3" type="ORF">RZN69_07095</name>
</gene>
<dbReference type="Proteomes" id="UP001304300">
    <property type="component" value="Chromosome"/>
</dbReference>
<organism evidence="3 4">
    <name type="scientific">Rubellicoccus peritrichatus</name>
    <dbReference type="NCBI Taxonomy" id="3080537"/>
    <lineage>
        <taxon>Bacteria</taxon>
        <taxon>Pseudomonadati</taxon>
        <taxon>Verrucomicrobiota</taxon>
        <taxon>Opitutia</taxon>
        <taxon>Puniceicoccales</taxon>
        <taxon>Cerasicoccaceae</taxon>
        <taxon>Rubellicoccus</taxon>
    </lineage>
</organism>
<dbReference type="InterPro" id="IPR052048">
    <property type="entry name" value="ST_Response_Regulator"/>
</dbReference>
<dbReference type="PANTHER" id="PTHR43228:SF1">
    <property type="entry name" value="TWO-COMPONENT RESPONSE REGULATOR ARR22"/>
    <property type="match status" value="1"/>
</dbReference>
<sequence length="126" mass="13943">MGLPGNALVVEDEDHVRLFVKLMLQQLGVAQIFEASNGKEALEVYENVKPDVVLLDVNMPVMDGLETLDKIHKMDPDAVVIILTSLATRETVESSAAKGAVQFIRKDVPREAMSNLLVKTFDECFE</sequence>
<dbReference type="Gene3D" id="3.40.50.2300">
    <property type="match status" value="1"/>
</dbReference>
<dbReference type="InterPro" id="IPR011006">
    <property type="entry name" value="CheY-like_superfamily"/>
</dbReference>
<name>A0AAQ3LB55_9BACT</name>
<dbReference type="CDD" id="cd00156">
    <property type="entry name" value="REC"/>
    <property type="match status" value="1"/>
</dbReference>
<keyword evidence="1" id="KW-0597">Phosphoprotein</keyword>
<dbReference type="PANTHER" id="PTHR43228">
    <property type="entry name" value="TWO-COMPONENT RESPONSE REGULATOR"/>
    <property type="match status" value="1"/>
</dbReference>
<dbReference type="EMBL" id="CP136920">
    <property type="protein sequence ID" value="WOO42854.1"/>
    <property type="molecule type" value="Genomic_DNA"/>
</dbReference>
<dbReference type="KEGG" id="puo:RZN69_07095"/>
<dbReference type="InterPro" id="IPR001789">
    <property type="entry name" value="Sig_transdc_resp-reg_receiver"/>
</dbReference>
<evidence type="ECO:0000256" key="1">
    <source>
        <dbReference type="PROSITE-ProRule" id="PRU00169"/>
    </source>
</evidence>
<dbReference type="GO" id="GO:0000160">
    <property type="term" value="P:phosphorelay signal transduction system"/>
    <property type="evidence" value="ECO:0007669"/>
    <property type="project" value="InterPro"/>
</dbReference>
<proteinExistence type="predicted"/>
<dbReference type="AlphaFoldDB" id="A0AAQ3LB55"/>
<accession>A0AAQ3LB55</accession>
<dbReference type="Pfam" id="PF00072">
    <property type="entry name" value="Response_reg"/>
    <property type="match status" value="1"/>
</dbReference>
<evidence type="ECO:0000313" key="3">
    <source>
        <dbReference type="EMBL" id="WOO42854.1"/>
    </source>
</evidence>
<feature type="domain" description="Response regulatory" evidence="2">
    <location>
        <begin position="6"/>
        <end position="121"/>
    </location>
</feature>